<dbReference type="InterPro" id="IPR032718">
    <property type="entry name" value="PGBD4_Znf_C"/>
</dbReference>
<reference evidence="2" key="1">
    <citation type="submission" date="2024-02" db="EMBL/GenBank/DDBJ databases">
        <authorList>
            <consortium name="ELIXIR-Norway"/>
            <consortium name="Elixir Norway"/>
        </authorList>
    </citation>
    <scope>NUCLEOTIDE SEQUENCE</scope>
</reference>
<keyword evidence="3" id="KW-1185">Reference proteome</keyword>
<protein>
    <recommendedName>
        <fullName evidence="1">PiggyBac transposable element-derived protein 4 C-terminal zinc-finger domain-containing protein</fullName>
    </recommendedName>
</protein>
<organism evidence="2 3">
    <name type="scientific">Sphagnum troendelagicum</name>
    <dbReference type="NCBI Taxonomy" id="128251"/>
    <lineage>
        <taxon>Eukaryota</taxon>
        <taxon>Viridiplantae</taxon>
        <taxon>Streptophyta</taxon>
        <taxon>Embryophyta</taxon>
        <taxon>Bryophyta</taxon>
        <taxon>Sphagnophytina</taxon>
        <taxon>Sphagnopsida</taxon>
        <taxon>Sphagnales</taxon>
        <taxon>Sphagnaceae</taxon>
        <taxon>Sphagnum</taxon>
    </lineage>
</organism>
<dbReference type="EMBL" id="OZ019897">
    <property type="protein sequence ID" value="CAK9226630.1"/>
    <property type="molecule type" value="Genomic_DNA"/>
</dbReference>
<evidence type="ECO:0000313" key="3">
    <source>
        <dbReference type="Proteomes" id="UP001497512"/>
    </source>
</evidence>
<name>A0ABP0UP98_9BRYO</name>
<dbReference type="Pfam" id="PF13842">
    <property type="entry name" value="zf-Tnp_2"/>
    <property type="match status" value="1"/>
</dbReference>
<gene>
    <name evidence="2" type="ORF">CSSPTR1EN2_LOCUS18335</name>
</gene>
<accession>A0ABP0UP98</accession>
<proteinExistence type="predicted"/>
<evidence type="ECO:0000313" key="2">
    <source>
        <dbReference type="EMBL" id="CAK9226630.1"/>
    </source>
</evidence>
<dbReference type="PANTHER" id="PTHR36396">
    <property type="entry name" value="MALTASE-GLUCOAMYLASE, INTESTINAL PROTEIN"/>
    <property type="match status" value="1"/>
</dbReference>
<sequence length="214" mass="23841">MEVTASGLAGRFIQVSSPDGTVLRFAVGTRAGFAVDRINKRLPESSGKVVCIEAIAEGEEPIEFGPDAELVVYGQSWKLRAVQESQPVQGAELILYAQETGAIKEVHSAQELQDHQGITQFGDTDVNHGEIANENGRYTGRHYFTKHPMKEKKGVCVVCSAAAYGTQTRPTRTTYWCPDCKVRLCHRGMCFQRYHSEPIEHLDFGRKRQRGIRS</sequence>
<dbReference type="PANTHER" id="PTHR36396:SF1">
    <property type="entry name" value="MALTASE-GLUCOAMYLASE, INTESTINAL PROTEIN"/>
    <property type="match status" value="1"/>
</dbReference>
<evidence type="ECO:0000259" key="1">
    <source>
        <dbReference type="Pfam" id="PF13842"/>
    </source>
</evidence>
<dbReference type="Proteomes" id="UP001497512">
    <property type="component" value="Chromosome 5"/>
</dbReference>
<feature type="domain" description="PiggyBac transposable element-derived protein 4 C-terminal zinc-finger" evidence="1">
    <location>
        <begin position="140"/>
        <end position="195"/>
    </location>
</feature>